<organism evidence="2 3">
    <name type="scientific">Alteromonas marina</name>
    <dbReference type="NCBI Taxonomy" id="203795"/>
    <lineage>
        <taxon>Bacteria</taxon>
        <taxon>Pseudomonadati</taxon>
        <taxon>Pseudomonadota</taxon>
        <taxon>Gammaproteobacteria</taxon>
        <taxon>Alteromonadales</taxon>
        <taxon>Alteromonadaceae</taxon>
        <taxon>Alteromonas/Salinimonas group</taxon>
        <taxon>Alteromonas</taxon>
    </lineage>
</organism>
<gene>
    <name evidence="2" type="ORF">RJ41_12525</name>
</gene>
<reference evidence="2 3" key="1">
    <citation type="submission" date="2014-12" db="EMBL/GenBank/DDBJ databases">
        <title>Genome sequencing of Alteromonas marina AD001.</title>
        <authorList>
            <person name="Adrian T.G.S."/>
            <person name="Chan K.G."/>
        </authorList>
    </citation>
    <scope>NUCLEOTIDE SEQUENCE [LARGE SCALE GENOMIC DNA]</scope>
    <source>
        <strain evidence="2 3">AD001</strain>
    </source>
</reference>
<protein>
    <submittedName>
        <fullName evidence="2">Uncharacterized protein</fullName>
    </submittedName>
</protein>
<dbReference type="AlphaFoldDB" id="A0A0B3Z0S8"/>
<dbReference type="OrthoDB" id="6331943at2"/>
<name>A0A0B3Z0S8_9ALTE</name>
<dbReference type="EMBL" id="JWLW01000023">
    <property type="protein sequence ID" value="KHT50615.1"/>
    <property type="molecule type" value="Genomic_DNA"/>
</dbReference>
<accession>A0A0B3Z0S8</accession>
<dbReference type="RefSeq" id="WP_014951423.1">
    <property type="nucleotide sequence ID" value="NZ_JWLW01000023.1"/>
</dbReference>
<sequence>MSKFRQYHPKLHRAVKRYSVMQHLIMLGVMLYLLLNINNLSTKHQIIAVATVIVMSIQNGFILSKAKVALAVEGPRLLVFPLLWIASGMGTAAFLYSACSLASLLVLANAVRFKNHRPPLDLSNEPEHLA</sequence>
<dbReference type="Proteomes" id="UP000031197">
    <property type="component" value="Unassembled WGS sequence"/>
</dbReference>
<evidence type="ECO:0000256" key="1">
    <source>
        <dbReference type="SAM" id="Phobius"/>
    </source>
</evidence>
<dbReference type="GeneID" id="56269080"/>
<feature type="transmembrane region" description="Helical" evidence="1">
    <location>
        <begin position="46"/>
        <end position="63"/>
    </location>
</feature>
<keyword evidence="1" id="KW-0812">Transmembrane</keyword>
<feature type="transmembrane region" description="Helical" evidence="1">
    <location>
        <begin position="20"/>
        <end position="37"/>
    </location>
</feature>
<keyword evidence="1" id="KW-1133">Transmembrane helix</keyword>
<evidence type="ECO:0000313" key="2">
    <source>
        <dbReference type="EMBL" id="KHT50615.1"/>
    </source>
</evidence>
<keyword evidence="3" id="KW-1185">Reference proteome</keyword>
<keyword evidence="1" id="KW-0472">Membrane</keyword>
<comment type="caution">
    <text evidence="2">The sequence shown here is derived from an EMBL/GenBank/DDBJ whole genome shotgun (WGS) entry which is preliminary data.</text>
</comment>
<proteinExistence type="predicted"/>
<feature type="transmembrane region" description="Helical" evidence="1">
    <location>
        <begin position="83"/>
        <end position="107"/>
    </location>
</feature>
<evidence type="ECO:0000313" key="3">
    <source>
        <dbReference type="Proteomes" id="UP000031197"/>
    </source>
</evidence>